<evidence type="ECO:0000256" key="14">
    <source>
        <dbReference type="ARBA" id="ARBA00022884"/>
    </source>
</evidence>
<dbReference type="HAMAP" id="MF_00104">
    <property type="entry name" value="RNase_III"/>
    <property type="match status" value="1"/>
</dbReference>
<organism evidence="18 19">
    <name type="scientific">Treponema parvum</name>
    <dbReference type="NCBI Taxonomy" id="138851"/>
    <lineage>
        <taxon>Bacteria</taxon>
        <taxon>Pseudomonadati</taxon>
        <taxon>Spirochaetota</taxon>
        <taxon>Spirochaetia</taxon>
        <taxon>Spirochaetales</taxon>
        <taxon>Treponemataceae</taxon>
        <taxon>Treponema</taxon>
    </lineage>
</organism>
<feature type="binding site" evidence="15">
    <location>
        <position position="138"/>
    </location>
    <ligand>
        <name>Mg(2+)</name>
        <dbReference type="ChEBI" id="CHEBI:18420"/>
    </ligand>
</feature>
<comment type="catalytic activity">
    <reaction evidence="1 15">
        <text>Endonucleolytic cleavage to 5'-phosphomonoester.</text>
        <dbReference type="EC" id="3.1.26.3"/>
    </reaction>
</comment>
<dbReference type="InterPro" id="IPR011907">
    <property type="entry name" value="RNase_III"/>
</dbReference>
<dbReference type="EMBL" id="CP054142">
    <property type="protein sequence ID" value="QTQ13969.1"/>
    <property type="molecule type" value="Genomic_DNA"/>
</dbReference>
<evidence type="ECO:0000256" key="15">
    <source>
        <dbReference type="HAMAP-Rule" id="MF_00104"/>
    </source>
</evidence>
<dbReference type="GO" id="GO:0046872">
    <property type="term" value="F:metal ion binding"/>
    <property type="evidence" value="ECO:0007669"/>
    <property type="project" value="UniProtKB-KW"/>
</dbReference>
<dbReference type="GO" id="GO:0006397">
    <property type="term" value="P:mRNA processing"/>
    <property type="evidence" value="ECO:0007669"/>
    <property type="project" value="UniProtKB-UniRule"/>
</dbReference>
<comment type="subcellular location">
    <subcellularLocation>
        <location evidence="2 15">Cytoplasm</location>
    </subcellularLocation>
</comment>
<evidence type="ECO:0000256" key="13">
    <source>
        <dbReference type="ARBA" id="ARBA00022842"/>
    </source>
</evidence>
<keyword evidence="13 15" id="KW-0460">Magnesium</keyword>
<dbReference type="Gene3D" id="1.10.1520.10">
    <property type="entry name" value="Ribonuclease III domain"/>
    <property type="match status" value="1"/>
</dbReference>
<dbReference type="InterPro" id="IPR000999">
    <property type="entry name" value="RNase_III_dom"/>
</dbReference>
<dbReference type="InterPro" id="IPR014720">
    <property type="entry name" value="dsRBD_dom"/>
</dbReference>
<feature type="domain" description="RNase III" evidence="17">
    <location>
        <begin position="20"/>
        <end position="149"/>
    </location>
</feature>
<dbReference type="Pfam" id="PF14622">
    <property type="entry name" value="Ribonucleas_3_3"/>
    <property type="match status" value="1"/>
</dbReference>
<dbReference type="AlphaFoldDB" id="A0A975F3J1"/>
<evidence type="ECO:0000313" key="18">
    <source>
        <dbReference type="EMBL" id="QTQ13969.1"/>
    </source>
</evidence>
<protein>
    <recommendedName>
        <fullName evidence="15">Ribonuclease 3</fullName>
        <ecNumber evidence="15">3.1.26.3</ecNumber>
    </recommendedName>
    <alternativeName>
        <fullName evidence="15">Ribonuclease III</fullName>
        <shortName evidence="15">RNase III</shortName>
    </alternativeName>
</protein>
<evidence type="ECO:0000256" key="11">
    <source>
        <dbReference type="ARBA" id="ARBA00022759"/>
    </source>
</evidence>
<keyword evidence="6 15" id="KW-0698">rRNA processing</keyword>
<dbReference type="SMART" id="SM00535">
    <property type="entry name" value="RIBOc"/>
    <property type="match status" value="1"/>
</dbReference>
<comment type="similarity">
    <text evidence="3">Belongs to the ribonuclease III family.</text>
</comment>
<feature type="domain" description="DRBM" evidence="16">
    <location>
        <begin position="176"/>
        <end position="245"/>
    </location>
</feature>
<dbReference type="CDD" id="cd10845">
    <property type="entry name" value="DSRM_RNAse_III_family"/>
    <property type="match status" value="1"/>
</dbReference>
<evidence type="ECO:0000256" key="9">
    <source>
        <dbReference type="ARBA" id="ARBA00022722"/>
    </source>
</evidence>
<dbReference type="GO" id="GO:0019843">
    <property type="term" value="F:rRNA binding"/>
    <property type="evidence" value="ECO:0007669"/>
    <property type="project" value="UniProtKB-KW"/>
</dbReference>
<feature type="active site" evidence="15">
    <location>
        <position position="138"/>
    </location>
</feature>
<reference evidence="18 19" key="1">
    <citation type="journal article" date="2021" name="Microbiol. Resour. Announc.">
        <title>Complete Genome Sequences of Three Human Oral Treponema parvum Isolates.</title>
        <authorList>
            <person name="Zeng H."/>
            <person name="Watt R.M."/>
        </authorList>
    </citation>
    <scope>NUCLEOTIDE SEQUENCE [LARGE SCALE GENOMIC DNA]</scope>
    <source>
        <strain evidence="18 19">ATCC 700770</strain>
    </source>
</reference>
<keyword evidence="5 15" id="KW-0963">Cytoplasm</keyword>
<evidence type="ECO:0000256" key="4">
    <source>
        <dbReference type="ARBA" id="ARBA00011738"/>
    </source>
</evidence>
<keyword evidence="15" id="KW-0699">rRNA-binding</keyword>
<dbReference type="GO" id="GO:0005737">
    <property type="term" value="C:cytoplasm"/>
    <property type="evidence" value="ECO:0007669"/>
    <property type="project" value="UniProtKB-SubCell"/>
</dbReference>
<evidence type="ECO:0000256" key="5">
    <source>
        <dbReference type="ARBA" id="ARBA00022490"/>
    </source>
</evidence>
<proteinExistence type="inferred from homology"/>
<keyword evidence="7 15" id="KW-0507">mRNA processing</keyword>
<accession>A0A975F3J1</accession>
<dbReference type="SUPFAM" id="SSF54768">
    <property type="entry name" value="dsRNA-binding domain-like"/>
    <property type="match status" value="1"/>
</dbReference>
<dbReference type="KEGG" id="tpav:HRQ91_05585"/>
<dbReference type="EC" id="3.1.26.3" evidence="15"/>
<keyword evidence="19" id="KW-1185">Reference proteome</keyword>
<dbReference type="GO" id="GO:0042802">
    <property type="term" value="F:identical protein binding"/>
    <property type="evidence" value="ECO:0007669"/>
    <property type="project" value="UniProtKB-ARBA"/>
</dbReference>
<dbReference type="GO" id="GO:0010468">
    <property type="term" value="P:regulation of gene expression"/>
    <property type="evidence" value="ECO:0007669"/>
    <property type="project" value="TreeGrafter"/>
</dbReference>
<dbReference type="SUPFAM" id="SSF69065">
    <property type="entry name" value="RNase III domain-like"/>
    <property type="match status" value="1"/>
</dbReference>
<dbReference type="PANTHER" id="PTHR11207:SF0">
    <property type="entry name" value="RIBONUCLEASE 3"/>
    <property type="match status" value="1"/>
</dbReference>
<dbReference type="Gene3D" id="3.30.160.20">
    <property type="match status" value="1"/>
</dbReference>
<evidence type="ECO:0000259" key="16">
    <source>
        <dbReference type="PROSITE" id="PS50137"/>
    </source>
</evidence>
<dbReference type="SMART" id="SM00358">
    <property type="entry name" value="DSRM"/>
    <property type="match status" value="1"/>
</dbReference>
<feature type="binding site" evidence="15">
    <location>
        <position position="135"/>
    </location>
    <ligand>
        <name>Mg(2+)</name>
        <dbReference type="ChEBI" id="CHEBI:18420"/>
    </ligand>
</feature>
<dbReference type="PROSITE" id="PS50142">
    <property type="entry name" value="RNASE_3_2"/>
    <property type="match status" value="1"/>
</dbReference>
<evidence type="ECO:0000256" key="3">
    <source>
        <dbReference type="ARBA" id="ARBA00010183"/>
    </source>
</evidence>
<evidence type="ECO:0000256" key="6">
    <source>
        <dbReference type="ARBA" id="ARBA00022552"/>
    </source>
</evidence>
<evidence type="ECO:0000256" key="1">
    <source>
        <dbReference type="ARBA" id="ARBA00000109"/>
    </source>
</evidence>
<dbReference type="PANTHER" id="PTHR11207">
    <property type="entry name" value="RIBONUCLEASE III"/>
    <property type="match status" value="1"/>
</dbReference>
<evidence type="ECO:0000256" key="8">
    <source>
        <dbReference type="ARBA" id="ARBA00022694"/>
    </source>
</evidence>
<keyword evidence="11 15" id="KW-0255">Endonuclease</keyword>
<dbReference type="Proteomes" id="UP000671908">
    <property type="component" value="Chromosome"/>
</dbReference>
<keyword evidence="9 15" id="KW-0540">Nuclease</keyword>
<dbReference type="PROSITE" id="PS00517">
    <property type="entry name" value="RNASE_3_1"/>
    <property type="match status" value="1"/>
</dbReference>
<comment type="subunit">
    <text evidence="4 15">Homodimer.</text>
</comment>
<evidence type="ECO:0000256" key="10">
    <source>
        <dbReference type="ARBA" id="ARBA00022723"/>
    </source>
</evidence>
<dbReference type="FunFam" id="3.30.160.20:FF:000003">
    <property type="entry name" value="Ribonuclease 3"/>
    <property type="match status" value="1"/>
</dbReference>
<dbReference type="GO" id="GO:0006364">
    <property type="term" value="P:rRNA processing"/>
    <property type="evidence" value="ECO:0007669"/>
    <property type="project" value="UniProtKB-UniRule"/>
</dbReference>
<name>A0A975F3J1_9SPIR</name>
<keyword evidence="10 15" id="KW-0479">Metal-binding</keyword>
<feature type="binding site" evidence="15">
    <location>
        <position position="62"/>
    </location>
    <ligand>
        <name>Mg(2+)</name>
        <dbReference type="ChEBI" id="CHEBI:18420"/>
    </ligand>
</feature>
<keyword evidence="8 15" id="KW-0819">tRNA processing</keyword>
<evidence type="ECO:0000256" key="12">
    <source>
        <dbReference type="ARBA" id="ARBA00022801"/>
    </source>
</evidence>
<dbReference type="GO" id="GO:0003725">
    <property type="term" value="F:double-stranded RNA binding"/>
    <property type="evidence" value="ECO:0007669"/>
    <property type="project" value="TreeGrafter"/>
</dbReference>
<dbReference type="GO" id="GO:0004525">
    <property type="term" value="F:ribonuclease III activity"/>
    <property type="evidence" value="ECO:0007669"/>
    <property type="project" value="UniProtKB-UniRule"/>
</dbReference>
<dbReference type="RefSeq" id="WP_210120635.1">
    <property type="nucleotide sequence ID" value="NZ_CP054142.1"/>
</dbReference>
<dbReference type="GO" id="GO:0008033">
    <property type="term" value="P:tRNA processing"/>
    <property type="evidence" value="ECO:0007669"/>
    <property type="project" value="UniProtKB-KW"/>
</dbReference>
<dbReference type="PROSITE" id="PS50137">
    <property type="entry name" value="DS_RBD"/>
    <property type="match status" value="1"/>
</dbReference>
<comment type="cofactor">
    <cofactor evidence="15">
        <name>Mg(2+)</name>
        <dbReference type="ChEBI" id="CHEBI:18420"/>
    </cofactor>
</comment>
<sequence>MIIDFFRIAPEIAPERLKKLKFFCRITGLKFNDYKLLDLAFHHRSYSNEIKPHRHYNNERLEFLGDSVLGAVTASFLYKDMPEKSEGDLSKIKAAAVSEKNLAPIALKFGIDKMLIMGKGAEINKEFESPSILADCMEAIIGAYYLDSGYASAEKYVLSFIVPEVRKIQQDQGVKDYKSLLQEFCQKKYRSYPEYKLLSKTGPDHDQTFNVSVSLKNVTYGPVSAKSKKQAEQNAAKIAYEKIIANEKIKY</sequence>
<evidence type="ECO:0000259" key="17">
    <source>
        <dbReference type="PROSITE" id="PS50142"/>
    </source>
</evidence>
<feature type="active site" evidence="15">
    <location>
        <position position="66"/>
    </location>
</feature>
<evidence type="ECO:0000256" key="2">
    <source>
        <dbReference type="ARBA" id="ARBA00004496"/>
    </source>
</evidence>
<dbReference type="InterPro" id="IPR036389">
    <property type="entry name" value="RNase_III_sf"/>
</dbReference>
<evidence type="ECO:0000256" key="7">
    <source>
        <dbReference type="ARBA" id="ARBA00022664"/>
    </source>
</evidence>
<comment type="function">
    <text evidence="15">Digests double-stranded RNA. Involved in the processing of primary rRNA transcript to yield the immediate precursors to the large and small rRNAs (23S and 16S). Processes some mRNAs, and tRNAs when they are encoded in the rRNA operon. Processes pre-crRNA and tracrRNA of type II CRISPR loci if present in the organism.</text>
</comment>
<evidence type="ECO:0000313" key="19">
    <source>
        <dbReference type="Proteomes" id="UP000671908"/>
    </source>
</evidence>
<keyword evidence="12 15" id="KW-0378">Hydrolase</keyword>
<keyword evidence="14 15" id="KW-0694">RNA-binding</keyword>
<dbReference type="FunFam" id="1.10.1520.10:FF:000001">
    <property type="entry name" value="Ribonuclease 3"/>
    <property type="match status" value="1"/>
</dbReference>
<dbReference type="Pfam" id="PF00035">
    <property type="entry name" value="dsrm"/>
    <property type="match status" value="1"/>
</dbReference>
<dbReference type="CDD" id="cd00593">
    <property type="entry name" value="RIBOc"/>
    <property type="match status" value="1"/>
</dbReference>
<gene>
    <name evidence="15 18" type="primary">rnc</name>
    <name evidence="18" type="ORF">HRQ91_05585</name>
</gene>
<dbReference type="NCBIfam" id="TIGR02191">
    <property type="entry name" value="RNaseIII"/>
    <property type="match status" value="1"/>
</dbReference>